<evidence type="ECO:0000313" key="3">
    <source>
        <dbReference type="EMBL" id="SIR35998.1"/>
    </source>
</evidence>
<reference evidence="4" key="1">
    <citation type="submission" date="2017-01" db="EMBL/GenBank/DDBJ databases">
        <authorList>
            <person name="Varghese N."/>
            <person name="Submissions S."/>
        </authorList>
    </citation>
    <scope>NUCLEOTIDE SEQUENCE [LARGE SCALE GENOMIC DNA]</scope>
    <source>
        <strain evidence="4">DM9</strain>
    </source>
</reference>
<dbReference type="STRING" id="1077936.SAMN05421545_3338"/>
<comment type="subcellular location">
    <subcellularLocation>
        <location evidence="2">Cell membrane</location>
        <topology evidence="2">Multi-pass membrane protein</topology>
    </subcellularLocation>
</comment>
<feature type="transmembrane region" description="Helical" evidence="2">
    <location>
        <begin position="6"/>
        <end position="23"/>
    </location>
</feature>
<keyword evidence="2" id="KW-0520">NAD</keyword>
<dbReference type="EMBL" id="FTNM01000005">
    <property type="protein sequence ID" value="SIR35998.1"/>
    <property type="molecule type" value="Genomic_DNA"/>
</dbReference>
<dbReference type="AlphaFoldDB" id="A0A1N7AAC2"/>
<proteinExistence type="inferred from homology"/>
<protein>
    <recommendedName>
        <fullName evidence="2">NADH-quinone oxidoreductase subunit J</fullName>
        <ecNumber evidence="2">7.1.1.-</ecNumber>
    </recommendedName>
</protein>
<dbReference type="RefSeq" id="WP_007655244.1">
    <property type="nucleotide sequence ID" value="NZ_FTNM01000005.1"/>
</dbReference>
<keyword evidence="2" id="KW-0812">Transmembrane</keyword>
<keyword evidence="2" id="KW-0874">Quinone</keyword>
<feature type="transmembrane region" description="Helical" evidence="2">
    <location>
        <begin position="89"/>
        <end position="110"/>
    </location>
</feature>
<name>A0A1N7AAC2_9BACT</name>
<keyword evidence="4" id="KW-1185">Reference proteome</keyword>
<dbReference type="GO" id="GO:0005886">
    <property type="term" value="C:plasma membrane"/>
    <property type="evidence" value="ECO:0007669"/>
    <property type="project" value="UniProtKB-SubCell"/>
</dbReference>
<dbReference type="GO" id="GO:0008137">
    <property type="term" value="F:NADH dehydrogenase (ubiquinone) activity"/>
    <property type="evidence" value="ECO:0007669"/>
    <property type="project" value="UniProtKB-UniRule"/>
</dbReference>
<feature type="transmembrane region" description="Helical" evidence="2">
    <location>
        <begin position="57"/>
        <end position="77"/>
    </location>
</feature>
<evidence type="ECO:0000256" key="1">
    <source>
        <dbReference type="ARBA" id="ARBA00005698"/>
    </source>
</evidence>
<accession>A0A1N7AAC2</accession>
<dbReference type="PANTHER" id="PTHR33269">
    <property type="entry name" value="NADH-UBIQUINONE OXIDOREDUCTASE CHAIN 6"/>
    <property type="match status" value="1"/>
</dbReference>
<comment type="catalytic activity">
    <reaction evidence="2">
        <text>a quinone + NADH + 5 H(+)(in) = a quinol + NAD(+) + 4 H(+)(out)</text>
        <dbReference type="Rhea" id="RHEA:57888"/>
        <dbReference type="ChEBI" id="CHEBI:15378"/>
        <dbReference type="ChEBI" id="CHEBI:24646"/>
        <dbReference type="ChEBI" id="CHEBI:57540"/>
        <dbReference type="ChEBI" id="CHEBI:57945"/>
        <dbReference type="ChEBI" id="CHEBI:132124"/>
    </reaction>
</comment>
<feature type="transmembrane region" description="Helical" evidence="2">
    <location>
        <begin position="141"/>
        <end position="162"/>
    </location>
</feature>
<feature type="transmembrane region" description="Helical" evidence="2">
    <location>
        <begin position="30"/>
        <end position="51"/>
    </location>
</feature>
<dbReference type="GO" id="GO:0048038">
    <property type="term" value="F:quinone binding"/>
    <property type="evidence" value="ECO:0007669"/>
    <property type="project" value="UniProtKB-UniRule"/>
</dbReference>
<dbReference type="EC" id="7.1.1.-" evidence="2"/>
<keyword evidence="2" id="KW-1133">Transmembrane helix</keyword>
<dbReference type="Gene3D" id="1.20.120.1200">
    <property type="entry name" value="NADH-ubiquinone/plastoquinone oxidoreductase chain 6, subunit NuoJ"/>
    <property type="match status" value="1"/>
</dbReference>
<sequence>MTESLFFFFASLTLLCALMVVISKNPVYSVIFLILTFFTISAHYILLNAQFLAAVNIIVYAGAIMVLFLFVLMFINTGKNVEGTMKRNVLAKIAGTVAGGLLFTVVVAALKDVTLGHPDPATFNSQVGMVENLGKVLFTKYMLPFQLVAVLFLVSMVGAVMIGKREAGEQNF</sequence>
<keyword evidence="2" id="KW-1003">Cell membrane</keyword>
<dbReference type="Proteomes" id="UP000185924">
    <property type="component" value="Unassembled WGS sequence"/>
</dbReference>
<keyword evidence="2" id="KW-0472">Membrane</keyword>
<dbReference type="PANTHER" id="PTHR33269:SF17">
    <property type="entry name" value="NADH-UBIQUINONE OXIDOREDUCTASE CHAIN 6"/>
    <property type="match status" value="1"/>
</dbReference>
<dbReference type="InterPro" id="IPR042106">
    <property type="entry name" value="Nuo/plastoQ_OxRdtase_6_NuoJ"/>
</dbReference>
<evidence type="ECO:0000256" key="2">
    <source>
        <dbReference type="RuleBase" id="RU004429"/>
    </source>
</evidence>
<comment type="similarity">
    <text evidence="1 2">Belongs to the complex I subunit 6 family.</text>
</comment>
<evidence type="ECO:0000313" key="4">
    <source>
        <dbReference type="Proteomes" id="UP000185924"/>
    </source>
</evidence>
<dbReference type="InterPro" id="IPR001457">
    <property type="entry name" value="NADH_UbQ/plastoQ_OxRdtase_su6"/>
</dbReference>
<gene>
    <name evidence="3" type="ORF">SAMN05421545_3338</name>
</gene>
<dbReference type="Pfam" id="PF00499">
    <property type="entry name" value="Oxidored_q3"/>
    <property type="match status" value="1"/>
</dbReference>
<dbReference type="OrthoDB" id="9790848at2"/>
<organism evidence="3 4">
    <name type="scientific">Pontibacter lucknowensis</name>
    <dbReference type="NCBI Taxonomy" id="1077936"/>
    <lineage>
        <taxon>Bacteria</taxon>
        <taxon>Pseudomonadati</taxon>
        <taxon>Bacteroidota</taxon>
        <taxon>Cytophagia</taxon>
        <taxon>Cytophagales</taxon>
        <taxon>Hymenobacteraceae</taxon>
        <taxon>Pontibacter</taxon>
    </lineage>
</organism>
<comment type="function">
    <text evidence="2">NDH-1 shuttles electrons from NADH, via FMN and iron-sulfur (Fe-S) centers, to quinones in the respiratory chain. Couples the redox reaction to proton translocation (for every two electrons transferred, four hydrogen ions are translocated across the cytoplasmic membrane), and thus conserves the redox energy in a proton gradient.</text>
</comment>